<dbReference type="RefSeq" id="YP_006988287.1">
    <property type="nucleotide sequence ID" value="NC_019406.1"/>
</dbReference>
<proteinExistence type="predicted"/>
<gene>
    <name evidence="1" type="ORF">CcrColossus_gp053</name>
</gene>
<dbReference type="EMBL" id="JX100810">
    <property type="protein sequence ID" value="AFU87923.1"/>
    <property type="molecule type" value="Genomic_DNA"/>
</dbReference>
<dbReference type="OrthoDB" id="27571at10239"/>
<name>K4JVQ1_9CAUD</name>
<sequence length="75" mass="8569">MARRPTRSEQECDAFRDLLTKGFYVVNADGEVNAPGELEAALAATKLWRSELWKAFRSLDDQLNPVRKFERTGQP</sequence>
<dbReference type="GeneID" id="13994982"/>
<dbReference type="Proteomes" id="UP000000463">
    <property type="component" value="Segment"/>
</dbReference>
<dbReference type="KEGG" id="vg:13994982"/>
<keyword evidence="2" id="KW-1185">Reference proteome</keyword>
<protein>
    <submittedName>
        <fullName evidence="1">Uncharacterized protein</fullName>
    </submittedName>
</protein>
<evidence type="ECO:0000313" key="1">
    <source>
        <dbReference type="EMBL" id="AFU87923.1"/>
    </source>
</evidence>
<reference evidence="1 2" key="1">
    <citation type="journal article" date="2012" name="BMC Genomics">
        <title>The Caulobacter crescentus phage phiCbK: genomics of a canonical phage.</title>
        <authorList>
            <person name="Gill J.J."/>
            <person name="Berry J.D."/>
            <person name="Russell W.K."/>
            <person name="Lessor L."/>
            <person name="Escobar Garcia D.A."/>
            <person name="Hernandez D."/>
            <person name="Kane A."/>
            <person name="Keene J."/>
            <person name="Maddox M."/>
            <person name="Martin R."/>
            <person name="Mohan S."/>
            <person name="Thorn A.M."/>
            <person name="Russell D.H."/>
            <person name="Young R."/>
        </authorList>
    </citation>
    <scope>NUCLEOTIDE SEQUENCE [LARGE SCALE GENOMIC DNA]</scope>
</reference>
<organism evidence="1 2">
    <name type="scientific">Caulobacter phage CcrColossus</name>
    <dbReference type="NCBI Taxonomy" id="1211640"/>
    <lineage>
        <taxon>Viruses</taxon>
        <taxon>Duplodnaviria</taxon>
        <taxon>Heunggongvirae</taxon>
        <taxon>Uroviricota</taxon>
        <taxon>Caudoviricetes</taxon>
        <taxon>Jeanschmidtviridae</taxon>
        <taxon>Colossusvirus</taxon>
        <taxon>Colossusvirus colossus</taxon>
    </lineage>
</organism>
<accession>K4JVQ1</accession>
<evidence type="ECO:0000313" key="2">
    <source>
        <dbReference type="Proteomes" id="UP000000463"/>
    </source>
</evidence>